<accession>A0A4Q1D4P9</accession>
<proteinExistence type="predicted"/>
<dbReference type="OrthoDB" id="3966260at2"/>
<keyword evidence="3" id="KW-1185">Reference proteome</keyword>
<sequence length="534" mass="60427">MSKKLLLSKFILCYSGSLLLLLFLLVKDELLLFSSDKKKCMCINKGFLLLVIVLLRFQSLMAQETIVRLTPEKERNLGNPLTGWAIYANAFAKPDYWQQFDSLAIAYGGKGIGDFANVLYLRVAWSDMEPEEHVYGWKSNAIIKMLIAGAIERKMKLAFRIVVDSRDKPKDFTPGFVREAGARGFFSGRRGVWSPYVDDRVFQIKYEQFLKAFAAEFNKPALVDFIDAYGLGKWGESHSVNYIDNTNRVKVFEWVNGLYEQYFTRVPLVINYHRLIGTPKDWGAPDSLSRSLLEAVFAKGFGLRHDAFGMTGYYKEWEKRLAADWFPRRPVICEGGWLHNGDGYLKDPRGYRNWGEAWQGEFDDAAAAHANMMDLRDMKEASSWFETAMPLVKKFIAIGGYRLYPEEIKLPGKIIKGRPVTITHRWSNLGIGICPSNLPQWNQKYKVAFALTDKKSGAVCGIWVENNTDVSQWLNGAPATYTTSIITDALAKGDYRWAVAIADTTNSNRAGILLAVKEAITADGWLPLAEVSVE</sequence>
<dbReference type="AlphaFoldDB" id="A0A4Q1D4P9"/>
<comment type="caution">
    <text evidence="2">The sequence shown here is derived from an EMBL/GenBank/DDBJ whole genome shotgun (WGS) entry which is preliminary data.</text>
</comment>
<keyword evidence="1" id="KW-0472">Membrane</keyword>
<dbReference type="EMBL" id="SDHZ01000002">
    <property type="protein sequence ID" value="RXK83399.1"/>
    <property type="molecule type" value="Genomic_DNA"/>
</dbReference>
<organism evidence="2 3">
    <name type="scientific">Filimonas effusa</name>
    <dbReference type="NCBI Taxonomy" id="2508721"/>
    <lineage>
        <taxon>Bacteria</taxon>
        <taxon>Pseudomonadati</taxon>
        <taxon>Bacteroidota</taxon>
        <taxon>Chitinophagia</taxon>
        <taxon>Chitinophagales</taxon>
        <taxon>Chitinophagaceae</taxon>
        <taxon>Filimonas</taxon>
    </lineage>
</organism>
<evidence type="ECO:0000313" key="2">
    <source>
        <dbReference type="EMBL" id="RXK83399.1"/>
    </source>
</evidence>
<reference evidence="2 3" key="1">
    <citation type="submission" date="2019-01" db="EMBL/GenBank/DDBJ databases">
        <title>Filimonas sp. strain TTM-71.</title>
        <authorList>
            <person name="Chen W.-M."/>
        </authorList>
    </citation>
    <scope>NUCLEOTIDE SEQUENCE [LARGE SCALE GENOMIC DNA]</scope>
    <source>
        <strain evidence="2 3">TTM-71</strain>
    </source>
</reference>
<evidence type="ECO:0000313" key="3">
    <source>
        <dbReference type="Proteomes" id="UP000290545"/>
    </source>
</evidence>
<dbReference type="RefSeq" id="WP_129004452.1">
    <property type="nucleotide sequence ID" value="NZ_SDHZ01000002.1"/>
</dbReference>
<keyword evidence="1" id="KW-1133">Transmembrane helix</keyword>
<gene>
    <name evidence="2" type="ORF">ESB13_14985</name>
</gene>
<dbReference type="Proteomes" id="UP000290545">
    <property type="component" value="Unassembled WGS sequence"/>
</dbReference>
<protein>
    <submittedName>
        <fullName evidence="2">DUF4832 domain-containing protein</fullName>
    </submittedName>
</protein>
<feature type="transmembrane region" description="Helical" evidence="1">
    <location>
        <begin position="6"/>
        <end position="26"/>
    </location>
</feature>
<evidence type="ECO:0000256" key="1">
    <source>
        <dbReference type="SAM" id="Phobius"/>
    </source>
</evidence>
<name>A0A4Q1D4P9_9BACT</name>
<dbReference type="Gene3D" id="3.20.20.80">
    <property type="entry name" value="Glycosidases"/>
    <property type="match status" value="1"/>
</dbReference>
<keyword evidence="1" id="KW-0812">Transmembrane</keyword>